<evidence type="ECO:0000256" key="8">
    <source>
        <dbReference type="SAM" id="MobiDB-lite"/>
    </source>
</evidence>
<keyword evidence="4 7" id="KW-0133">Cell shape</keyword>
<dbReference type="KEGG" id="cser:CCO03_06485"/>
<feature type="region of interest" description="Disordered" evidence="8">
    <location>
        <begin position="28"/>
        <end position="91"/>
    </location>
</feature>
<dbReference type="EMBL" id="CP021455">
    <property type="protein sequence ID" value="ARU04367.1"/>
    <property type="molecule type" value="Genomic_DNA"/>
</dbReference>
<comment type="similarity">
    <text evidence="2">Belongs to the YkuD family.</text>
</comment>
<proteinExistence type="inferred from homology"/>
<dbReference type="PROSITE" id="PS52029">
    <property type="entry name" value="LD_TPASE"/>
    <property type="match status" value="1"/>
</dbReference>
<dbReference type="GO" id="GO:0071555">
    <property type="term" value="P:cell wall organization"/>
    <property type="evidence" value="ECO:0007669"/>
    <property type="project" value="UniProtKB-UniRule"/>
</dbReference>
<dbReference type="Pfam" id="PF03734">
    <property type="entry name" value="YkuD"/>
    <property type="match status" value="1"/>
</dbReference>
<evidence type="ECO:0000256" key="6">
    <source>
        <dbReference type="ARBA" id="ARBA00023316"/>
    </source>
</evidence>
<keyword evidence="11" id="KW-1185">Reference proteome</keyword>
<dbReference type="CDD" id="cd16913">
    <property type="entry name" value="YkuD_like"/>
    <property type="match status" value="1"/>
</dbReference>
<keyword evidence="5 7" id="KW-0573">Peptidoglycan synthesis</keyword>
<dbReference type="Gene3D" id="2.40.440.10">
    <property type="entry name" value="L,D-transpeptidase catalytic domain-like"/>
    <property type="match status" value="1"/>
</dbReference>
<feature type="active site" description="Nucleophile" evidence="7">
    <location>
        <position position="326"/>
    </location>
</feature>
<dbReference type="GO" id="GO:0004180">
    <property type="term" value="F:carboxypeptidase activity"/>
    <property type="evidence" value="ECO:0007669"/>
    <property type="project" value="UniProtKB-ARBA"/>
</dbReference>
<organism evidence="10 11">
    <name type="scientific">Comamonas serinivorans</name>
    <dbReference type="NCBI Taxonomy" id="1082851"/>
    <lineage>
        <taxon>Bacteria</taxon>
        <taxon>Pseudomonadati</taxon>
        <taxon>Pseudomonadota</taxon>
        <taxon>Betaproteobacteria</taxon>
        <taxon>Burkholderiales</taxon>
        <taxon>Comamonadaceae</taxon>
        <taxon>Comamonas</taxon>
    </lineage>
</organism>
<sequence>MSGAMRWDTLGPWAVATLLMVGGAGLAERASAQPRKETTRPPVQAGKPDGASGPTKVARAPRPADRQAAAQGGPASTRFAAASPAKTGAVGWPSDAEARLLAVIRLVENQQLNAALLAVASLTHDVPNFQAAQLVYADLLRFKAGKVGDAPARSGGMRVSYHPAPKAAQGKETQEWQTRLHALRDELVRRVHGANGLPEPGRMPSEFLAMPSTVRHAIAVDASKSRLYLFTQEGGTLRLTGDFYVSIGKLGMGKLEEGDQRTPQGVYFVGRQIEGARLPHLYGKGALTLNYPNDWDRAAGRGGSGIWLHGAPPEQFARVPQASDGCIVLSNPDLLLLMGTVDPQTPVLVRERLHWVAADDAKRRQAAQAFQPVLAAWQQGWSGADPQARARLYSDELAASPAQQAPQRRLAALFRHGDAAVEDVSVFAWKDAQGEIRIVNLKVTARAASALTLRQYWRKTGDRWQLFSEDILS</sequence>
<evidence type="ECO:0000256" key="1">
    <source>
        <dbReference type="ARBA" id="ARBA00004752"/>
    </source>
</evidence>
<evidence type="ECO:0000259" key="9">
    <source>
        <dbReference type="PROSITE" id="PS52029"/>
    </source>
</evidence>
<feature type="domain" description="L,D-TPase catalytic" evidence="9">
    <location>
        <begin position="216"/>
        <end position="350"/>
    </location>
</feature>
<dbReference type="InterPro" id="IPR038063">
    <property type="entry name" value="Transpep_catalytic_dom"/>
</dbReference>
<dbReference type="PANTHER" id="PTHR36699:SF1">
    <property type="entry name" value="L,D-TRANSPEPTIDASE YAFK-RELATED"/>
    <property type="match status" value="1"/>
</dbReference>
<dbReference type="GO" id="GO:0016740">
    <property type="term" value="F:transferase activity"/>
    <property type="evidence" value="ECO:0007669"/>
    <property type="project" value="UniProtKB-KW"/>
</dbReference>
<evidence type="ECO:0000313" key="11">
    <source>
        <dbReference type="Proteomes" id="UP000196138"/>
    </source>
</evidence>
<accession>A0A1Y0ELA0</accession>
<feature type="active site" description="Proton donor/acceptor" evidence="7">
    <location>
        <position position="309"/>
    </location>
</feature>
<dbReference type="Proteomes" id="UP000196138">
    <property type="component" value="Chromosome"/>
</dbReference>
<reference evidence="10 11" key="1">
    <citation type="submission" date="2017-05" db="EMBL/GenBank/DDBJ databases">
        <authorList>
            <person name="Song R."/>
            <person name="Chenine A.L."/>
            <person name="Ruprecht R.M."/>
        </authorList>
    </citation>
    <scope>NUCLEOTIDE SEQUENCE [LARGE SCALE GENOMIC DNA]</scope>
    <source>
        <strain evidence="10 11">DSM 26136</strain>
    </source>
</reference>
<evidence type="ECO:0000256" key="7">
    <source>
        <dbReference type="PROSITE-ProRule" id="PRU01373"/>
    </source>
</evidence>
<dbReference type="SUPFAM" id="SSF141523">
    <property type="entry name" value="L,D-transpeptidase catalytic domain-like"/>
    <property type="match status" value="1"/>
</dbReference>
<comment type="pathway">
    <text evidence="1 7">Cell wall biogenesis; peptidoglycan biosynthesis.</text>
</comment>
<dbReference type="InterPro" id="IPR005490">
    <property type="entry name" value="LD_TPept_cat_dom"/>
</dbReference>
<dbReference type="UniPathway" id="UPA00219"/>
<dbReference type="PANTHER" id="PTHR36699">
    <property type="entry name" value="LD-TRANSPEPTIDASE"/>
    <property type="match status" value="1"/>
</dbReference>
<evidence type="ECO:0000256" key="5">
    <source>
        <dbReference type="ARBA" id="ARBA00022984"/>
    </source>
</evidence>
<dbReference type="GO" id="GO:0008360">
    <property type="term" value="P:regulation of cell shape"/>
    <property type="evidence" value="ECO:0007669"/>
    <property type="project" value="UniProtKB-UniRule"/>
</dbReference>
<keyword evidence="6 7" id="KW-0961">Cell wall biogenesis/degradation</keyword>
<evidence type="ECO:0000313" key="10">
    <source>
        <dbReference type="EMBL" id="ARU04367.1"/>
    </source>
</evidence>
<evidence type="ECO:0000256" key="2">
    <source>
        <dbReference type="ARBA" id="ARBA00005992"/>
    </source>
</evidence>
<feature type="compositionally biased region" description="Low complexity" evidence="8">
    <location>
        <begin position="58"/>
        <end position="75"/>
    </location>
</feature>
<dbReference type="GO" id="GO:0009252">
    <property type="term" value="P:peptidoglycan biosynthetic process"/>
    <property type="evidence" value="ECO:0007669"/>
    <property type="project" value="UniProtKB-UniPathway"/>
</dbReference>
<protein>
    <recommendedName>
        <fullName evidence="9">L,D-TPase catalytic domain-containing protein</fullName>
    </recommendedName>
</protein>
<keyword evidence="3" id="KW-0808">Transferase</keyword>
<name>A0A1Y0ELA0_9BURK</name>
<dbReference type="AlphaFoldDB" id="A0A1Y0ELA0"/>
<gene>
    <name evidence="10" type="ORF">CCO03_06485</name>
</gene>
<evidence type="ECO:0000256" key="3">
    <source>
        <dbReference type="ARBA" id="ARBA00022679"/>
    </source>
</evidence>
<evidence type="ECO:0000256" key="4">
    <source>
        <dbReference type="ARBA" id="ARBA00022960"/>
    </source>
</evidence>